<dbReference type="AlphaFoldDB" id="A0A914QDL5"/>
<protein>
    <submittedName>
        <fullName evidence="2">Uncharacterized protein</fullName>
    </submittedName>
</protein>
<accession>A0A914QDL5</accession>
<name>A0A914QDL5_9BILA</name>
<dbReference type="WBParaSite" id="PDA_v2.g27436.t1">
    <property type="protein sequence ID" value="PDA_v2.g27436.t1"/>
    <property type="gene ID" value="PDA_v2.g27436"/>
</dbReference>
<dbReference type="SUPFAM" id="SSF101898">
    <property type="entry name" value="NHL repeat"/>
    <property type="match status" value="1"/>
</dbReference>
<reference evidence="2" key="1">
    <citation type="submission" date="2022-11" db="UniProtKB">
        <authorList>
            <consortium name="WormBaseParasite"/>
        </authorList>
    </citation>
    <scope>IDENTIFICATION</scope>
</reference>
<dbReference type="Gene3D" id="2.120.10.30">
    <property type="entry name" value="TolB, C-terminal domain"/>
    <property type="match status" value="1"/>
</dbReference>
<evidence type="ECO:0000313" key="2">
    <source>
        <dbReference type="WBParaSite" id="PDA_v2.g27436.t1"/>
    </source>
</evidence>
<sequence length="221" mass="25340">MDDETIIDLAFNETTQNLNPKFKTEQSIIRESDGIEIIQLVIDGIQERIYAVRNQSGLIRCSFSNCQNATILTTNSISYIERIAVDSWNGFLYYSTANGDIFIATLFPWQSPSTYSFNIQRRIAQIPQINSMEIDYKNLQLIAALKNGTLISMNLINQTVTNLRQNLGEMEKYNSVKKQKFINGRLFWISSECGDDHEWKSCLFGEEKDPDSGIIHLNRYG</sequence>
<evidence type="ECO:0000313" key="1">
    <source>
        <dbReference type="Proteomes" id="UP000887578"/>
    </source>
</evidence>
<dbReference type="Proteomes" id="UP000887578">
    <property type="component" value="Unplaced"/>
</dbReference>
<organism evidence="1 2">
    <name type="scientific">Panagrolaimus davidi</name>
    <dbReference type="NCBI Taxonomy" id="227884"/>
    <lineage>
        <taxon>Eukaryota</taxon>
        <taxon>Metazoa</taxon>
        <taxon>Ecdysozoa</taxon>
        <taxon>Nematoda</taxon>
        <taxon>Chromadorea</taxon>
        <taxon>Rhabditida</taxon>
        <taxon>Tylenchina</taxon>
        <taxon>Panagrolaimomorpha</taxon>
        <taxon>Panagrolaimoidea</taxon>
        <taxon>Panagrolaimidae</taxon>
        <taxon>Panagrolaimus</taxon>
    </lineage>
</organism>
<keyword evidence="1" id="KW-1185">Reference proteome</keyword>
<dbReference type="InterPro" id="IPR011042">
    <property type="entry name" value="6-blade_b-propeller_TolB-like"/>
</dbReference>
<proteinExistence type="predicted"/>